<evidence type="ECO:0000256" key="1">
    <source>
        <dbReference type="ARBA" id="ARBA00022603"/>
    </source>
</evidence>
<dbReference type="STRING" id="1147123.SAMN05443428_10984"/>
<dbReference type="GO" id="GO:0032259">
    <property type="term" value="P:methylation"/>
    <property type="evidence" value="ECO:0007669"/>
    <property type="project" value="UniProtKB-KW"/>
</dbReference>
<dbReference type="SUPFAM" id="SSF53335">
    <property type="entry name" value="S-adenosyl-L-methionine-dependent methyltransferases"/>
    <property type="match status" value="1"/>
</dbReference>
<dbReference type="OrthoDB" id="9811589at2"/>
<dbReference type="AlphaFoldDB" id="A0A1T4XHW7"/>
<dbReference type="PANTHER" id="PTHR43861:SF1">
    <property type="entry name" value="TRANS-ACONITATE 2-METHYLTRANSFERASE"/>
    <property type="match status" value="1"/>
</dbReference>
<dbReference type="Gene3D" id="3.40.50.150">
    <property type="entry name" value="Vaccinia Virus protein VP39"/>
    <property type="match status" value="1"/>
</dbReference>
<dbReference type="CDD" id="cd02440">
    <property type="entry name" value="AdoMet_MTases"/>
    <property type="match status" value="1"/>
</dbReference>
<evidence type="ECO:0000256" key="2">
    <source>
        <dbReference type="ARBA" id="ARBA00022679"/>
    </source>
</evidence>
<sequence>MNQYIELSGIYDKMIDIDYDKWIFFVESYFENKGMSLKQKNVLELGCGTGNMTLRLKERGADVTALDLSSDMLSIAQEKLRLKRYKINFINQDMRDFNINKKYDYVFSFCDGYNYIIEENDIIESFKRVYNHLSSYGYFMFDISTPYKLKNIIGNNTFTLNEDNLCYIWDNYLEDDIIEMYITFFVKEENLYKRFDENHIQRAHDLGKIKEYLYIAKFKDIEIYDDYNLTNIKDKSMRAVFIAKKEE</sequence>
<dbReference type="Gene3D" id="2.20.25.110">
    <property type="entry name" value="S-adenosyl-L-methionine-dependent methyltransferases"/>
    <property type="match status" value="1"/>
</dbReference>
<gene>
    <name evidence="4" type="ORF">SAMN05443428_10984</name>
</gene>
<dbReference type="RefSeq" id="WP_078696507.1">
    <property type="nucleotide sequence ID" value="NZ_FUYH01000009.1"/>
</dbReference>
<feature type="domain" description="Methyltransferase" evidence="3">
    <location>
        <begin position="42"/>
        <end position="136"/>
    </location>
</feature>
<dbReference type="Proteomes" id="UP000190105">
    <property type="component" value="Unassembled WGS sequence"/>
</dbReference>
<dbReference type="InterPro" id="IPR029063">
    <property type="entry name" value="SAM-dependent_MTases_sf"/>
</dbReference>
<keyword evidence="5" id="KW-1185">Reference proteome</keyword>
<dbReference type="GO" id="GO:0008168">
    <property type="term" value="F:methyltransferase activity"/>
    <property type="evidence" value="ECO:0007669"/>
    <property type="project" value="UniProtKB-KW"/>
</dbReference>
<proteinExistence type="predicted"/>
<protein>
    <submittedName>
        <fullName evidence="4">Methyltransferase domain-containing protein</fullName>
    </submittedName>
</protein>
<name>A0A1T4XHW7_9CLOT</name>
<accession>A0A1T4XHW7</accession>
<dbReference type="InterPro" id="IPR041698">
    <property type="entry name" value="Methyltransf_25"/>
</dbReference>
<dbReference type="Pfam" id="PF13649">
    <property type="entry name" value="Methyltransf_25"/>
    <property type="match status" value="1"/>
</dbReference>
<dbReference type="EMBL" id="FUYH01000009">
    <property type="protein sequence ID" value="SKA89140.1"/>
    <property type="molecule type" value="Genomic_DNA"/>
</dbReference>
<evidence type="ECO:0000313" key="5">
    <source>
        <dbReference type="Proteomes" id="UP000190105"/>
    </source>
</evidence>
<evidence type="ECO:0000259" key="3">
    <source>
        <dbReference type="Pfam" id="PF13649"/>
    </source>
</evidence>
<evidence type="ECO:0000313" key="4">
    <source>
        <dbReference type="EMBL" id="SKA89140.1"/>
    </source>
</evidence>
<keyword evidence="2 4" id="KW-0808">Transferase</keyword>
<keyword evidence="1 4" id="KW-0489">Methyltransferase</keyword>
<reference evidence="5" key="1">
    <citation type="submission" date="2017-02" db="EMBL/GenBank/DDBJ databases">
        <authorList>
            <person name="Varghese N."/>
            <person name="Submissions S."/>
        </authorList>
    </citation>
    <scope>NUCLEOTIDE SEQUENCE [LARGE SCALE GENOMIC DNA]</scope>
    <source>
        <strain evidence="5">USBA 833</strain>
    </source>
</reference>
<organism evidence="4 5">
    <name type="scientific">Caloramator quimbayensis</name>
    <dbReference type="NCBI Taxonomy" id="1147123"/>
    <lineage>
        <taxon>Bacteria</taxon>
        <taxon>Bacillati</taxon>
        <taxon>Bacillota</taxon>
        <taxon>Clostridia</taxon>
        <taxon>Eubacteriales</taxon>
        <taxon>Clostridiaceae</taxon>
        <taxon>Caloramator</taxon>
    </lineage>
</organism>
<dbReference type="PANTHER" id="PTHR43861">
    <property type="entry name" value="TRANS-ACONITATE 2-METHYLTRANSFERASE-RELATED"/>
    <property type="match status" value="1"/>
</dbReference>